<reference evidence="7" key="1">
    <citation type="submission" date="2019-06" db="EMBL/GenBank/DDBJ databases">
        <authorList>
            <person name="Murdoch R.W."/>
            <person name="Fathepure B."/>
        </authorList>
    </citation>
    <scope>NUCLEOTIDE SEQUENCE</scope>
</reference>
<dbReference type="CDD" id="cd00609">
    <property type="entry name" value="AAT_like"/>
    <property type="match status" value="1"/>
</dbReference>
<dbReference type="GO" id="GO:0003677">
    <property type="term" value="F:DNA binding"/>
    <property type="evidence" value="ECO:0007669"/>
    <property type="project" value="UniProtKB-KW"/>
</dbReference>
<evidence type="ECO:0000256" key="4">
    <source>
        <dbReference type="ARBA" id="ARBA00023125"/>
    </source>
</evidence>
<dbReference type="Gene3D" id="3.40.640.10">
    <property type="entry name" value="Type I PLP-dependent aspartate aminotransferase-like (Major domain)"/>
    <property type="match status" value="1"/>
</dbReference>
<evidence type="ECO:0000256" key="2">
    <source>
        <dbReference type="ARBA" id="ARBA00022898"/>
    </source>
</evidence>
<dbReference type="InterPro" id="IPR036390">
    <property type="entry name" value="WH_DNA-bd_sf"/>
</dbReference>
<feature type="domain" description="HTH gntR-type" evidence="6">
    <location>
        <begin position="5"/>
        <end position="73"/>
    </location>
</feature>
<proteinExistence type="inferred from homology"/>
<keyword evidence="3" id="KW-0805">Transcription regulation</keyword>
<dbReference type="InterPro" id="IPR051446">
    <property type="entry name" value="HTH_trans_reg/aminotransferase"/>
</dbReference>
<dbReference type="Pfam" id="PF00392">
    <property type="entry name" value="GntR"/>
    <property type="match status" value="1"/>
</dbReference>
<protein>
    <submittedName>
        <fullName evidence="7">HTH-type transcriptional regulator NorG</fullName>
    </submittedName>
</protein>
<dbReference type="InterPro" id="IPR004839">
    <property type="entry name" value="Aminotransferase_I/II_large"/>
</dbReference>
<dbReference type="Gene3D" id="1.10.10.10">
    <property type="entry name" value="Winged helix-like DNA-binding domain superfamily/Winged helix DNA-binding domain"/>
    <property type="match status" value="1"/>
</dbReference>
<dbReference type="CDD" id="cd07377">
    <property type="entry name" value="WHTH_GntR"/>
    <property type="match status" value="1"/>
</dbReference>
<accession>A0A5B8RBN5</accession>
<keyword evidence="4" id="KW-0238">DNA-binding</keyword>
<dbReference type="SMART" id="SM00345">
    <property type="entry name" value="HTH_GNTR"/>
    <property type="match status" value="1"/>
</dbReference>
<dbReference type="Pfam" id="PF00155">
    <property type="entry name" value="Aminotran_1_2"/>
    <property type="match status" value="1"/>
</dbReference>
<dbReference type="InterPro" id="IPR015421">
    <property type="entry name" value="PyrdxlP-dep_Trfase_major"/>
</dbReference>
<dbReference type="PANTHER" id="PTHR46577">
    <property type="entry name" value="HTH-TYPE TRANSCRIPTIONAL REGULATORY PROTEIN GABR"/>
    <property type="match status" value="1"/>
</dbReference>
<sequence length="461" mass="51150">MTEADSRAGRIADRIARSIDEGQLNTGARLPSIRAAAREYGVSKNTVVEAYDRLVATGYLSPRRGSGFYVAYRRRSEPSAPPEHFTEAIDLVSLLREQLNRHYTVRAGDGRPPTSWMETSELGRYLKRTGRQGEAEDDFEYGHPQGFPPLRETVARTLGERGISAGPEQVLLTFGANHALDLLVRHFVEPGDTVLVETPGYYPLFGKLRLNKARIAGVRRGPDGPDLAELEQRIREYRPRLMFVQPMAHNPTGTDMSLAAMHRLLQIAERHDLILIEDDAFADILPRSTPRLAALDALQRVIYLGTFSKTLSAALRSGFIAADPRLIASLTDIKMLTVVTSSGAIERLIHDMIVRGRYRRHLTRLRDRVARASAAGVTALESIGITGIEPPTGGYYLWCPLPEGLDDVAVARRASAEGIFLAPSSIFHQSEEHRPPALRINVAHAADERLLDFLRRETAGR</sequence>
<dbReference type="InterPro" id="IPR015424">
    <property type="entry name" value="PyrdxlP-dep_Trfase"/>
</dbReference>
<evidence type="ECO:0000256" key="3">
    <source>
        <dbReference type="ARBA" id="ARBA00023015"/>
    </source>
</evidence>
<dbReference type="InterPro" id="IPR036388">
    <property type="entry name" value="WH-like_DNA-bd_sf"/>
</dbReference>
<dbReference type="SUPFAM" id="SSF53383">
    <property type="entry name" value="PLP-dependent transferases"/>
    <property type="match status" value="1"/>
</dbReference>
<organism evidence="7">
    <name type="scientific">uncultured organism</name>
    <dbReference type="NCBI Taxonomy" id="155900"/>
    <lineage>
        <taxon>unclassified sequences</taxon>
        <taxon>environmental samples</taxon>
    </lineage>
</organism>
<evidence type="ECO:0000259" key="6">
    <source>
        <dbReference type="PROSITE" id="PS50949"/>
    </source>
</evidence>
<gene>
    <name evidence="7" type="primary">norG</name>
    <name evidence="7" type="ORF">KBTEX_00489</name>
</gene>
<dbReference type="GO" id="GO:0030170">
    <property type="term" value="F:pyridoxal phosphate binding"/>
    <property type="evidence" value="ECO:0007669"/>
    <property type="project" value="InterPro"/>
</dbReference>
<dbReference type="SUPFAM" id="SSF46785">
    <property type="entry name" value="Winged helix' DNA-binding domain"/>
    <property type="match status" value="1"/>
</dbReference>
<name>A0A5B8RBN5_9ZZZZ</name>
<evidence type="ECO:0000313" key="7">
    <source>
        <dbReference type="EMBL" id="QEA04185.1"/>
    </source>
</evidence>
<dbReference type="GO" id="GO:0003700">
    <property type="term" value="F:DNA-binding transcription factor activity"/>
    <property type="evidence" value="ECO:0007669"/>
    <property type="project" value="InterPro"/>
</dbReference>
<dbReference type="AlphaFoldDB" id="A0A5B8RBN5"/>
<comment type="similarity">
    <text evidence="1">In the C-terminal section; belongs to the class-I pyridoxal-phosphate-dependent aminotransferase family.</text>
</comment>
<keyword evidence="2" id="KW-0663">Pyridoxal phosphate</keyword>
<dbReference type="EMBL" id="MN079080">
    <property type="protein sequence ID" value="QEA04185.1"/>
    <property type="molecule type" value="Genomic_DNA"/>
</dbReference>
<dbReference type="PANTHER" id="PTHR46577:SF2">
    <property type="entry name" value="TRANSCRIPTIONAL REGULATORY PROTEIN"/>
    <property type="match status" value="1"/>
</dbReference>
<dbReference type="InterPro" id="IPR000524">
    <property type="entry name" value="Tscrpt_reg_HTH_GntR"/>
</dbReference>
<evidence type="ECO:0000256" key="5">
    <source>
        <dbReference type="ARBA" id="ARBA00023163"/>
    </source>
</evidence>
<dbReference type="PROSITE" id="PS50949">
    <property type="entry name" value="HTH_GNTR"/>
    <property type="match status" value="1"/>
</dbReference>
<keyword evidence="5" id="KW-0804">Transcription</keyword>
<evidence type="ECO:0000256" key="1">
    <source>
        <dbReference type="ARBA" id="ARBA00005384"/>
    </source>
</evidence>